<sequence length="85" mass="9541">MRFPLRSSAVRRSSSVFWCLLAFNEAFSRASLSCRLHSNWLRRRAGDRGAIKPEKRTKSQLKSVKLRSAIVIVLVKIRGPGGGQS</sequence>
<dbReference type="AlphaFoldDB" id="A0A9Q0BKE0"/>
<accession>A0A9Q0BKE0</accession>
<dbReference type="EMBL" id="JAMKOV010000057">
    <property type="protein sequence ID" value="KAI8034850.1"/>
    <property type="molecule type" value="Genomic_DNA"/>
</dbReference>
<evidence type="ECO:0000313" key="1">
    <source>
        <dbReference type="EMBL" id="KAI8034850.1"/>
    </source>
</evidence>
<reference evidence="1" key="1">
    <citation type="journal article" date="2023" name="Genome Biol. Evol.">
        <title>Long-read-based Genome Assembly of Drosophila gunungcola Reveals Fewer Chemosensory Genes in Flower-breeding Species.</title>
        <authorList>
            <person name="Negi A."/>
            <person name="Liao B.Y."/>
            <person name="Yeh S.D."/>
        </authorList>
    </citation>
    <scope>NUCLEOTIDE SEQUENCE</scope>
    <source>
        <strain evidence="1">Sukarami</strain>
    </source>
</reference>
<organism evidence="1 2">
    <name type="scientific">Drosophila gunungcola</name>
    <name type="common">fruit fly</name>
    <dbReference type="NCBI Taxonomy" id="103775"/>
    <lineage>
        <taxon>Eukaryota</taxon>
        <taxon>Metazoa</taxon>
        <taxon>Ecdysozoa</taxon>
        <taxon>Arthropoda</taxon>
        <taxon>Hexapoda</taxon>
        <taxon>Insecta</taxon>
        <taxon>Pterygota</taxon>
        <taxon>Neoptera</taxon>
        <taxon>Endopterygota</taxon>
        <taxon>Diptera</taxon>
        <taxon>Brachycera</taxon>
        <taxon>Muscomorpha</taxon>
        <taxon>Ephydroidea</taxon>
        <taxon>Drosophilidae</taxon>
        <taxon>Drosophila</taxon>
        <taxon>Sophophora</taxon>
    </lineage>
</organism>
<comment type="caution">
    <text evidence="1">The sequence shown here is derived from an EMBL/GenBank/DDBJ whole genome shotgun (WGS) entry which is preliminary data.</text>
</comment>
<proteinExistence type="predicted"/>
<evidence type="ECO:0000313" key="2">
    <source>
        <dbReference type="Proteomes" id="UP001059596"/>
    </source>
</evidence>
<protein>
    <submittedName>
        <fullName evidence="1">Uncharacterized protein</fullName>
    </submittedName>
</protein>
<gene>
    <name evidence="1" type="ORF">M5D96_012366</name>
</gene>
<keyword evidence="2" id="KW-1185">Reference proteome</keyword>
<dbReference type="Proteomes" id="UP001059596">
    <property type="component" value="Unassembled WGS sequence"/>
</dbReference>
<name>A0A9Q0BKE0_9MUSC</name>